<evidence type="ECO:0000313" key="2">
    <source>
        <dbReference type="Proteomes" id="UP000202181"/>
    </source>
</evidence>
<keyword evidence="2" id="KW-1185">Reference proteome</keyword>
<name>A0A1B2IAG6_9CAUD</name>
<dbReference type="GeneID" id="29057179"/>
<sequence>MIHAEMKELIENNLDAGLVLYIIHPELKQEWLQGRITDLRWAVLDTDGQMAIKDMGRTLRQVAVDNGKLVQVKTTQSDSYCAFSNEADVVVLVGFEEENSPYFGENVIIAKFRAVTELPRKVFPI</sequence>
<proteinExistence type="predicted"/>
<dbReference type="RefSeq" id="YP_009290847.1">
    <property type="nucleotide sequence ID" value="NC_031107.2"/>
</dbReference>
<protein>
    <submittedName>
        <fullName evidence="1">Uncharacterized protein</fullName>
    </submittedName>
</protein>
<gene>
    <name evidence="1" type="ORF">ASESINO_229</name>
</gene>
<dbReference type="Proteomes" id="UP000202181">
    <property type="component" value="Segment"/>
</dbReference>
<accession>A0A1B2IAG6</accession>
<evidence type="ECO:0000313" key="1">
    <source>
        <dbReference type="EMBL" id="ANZ48242.1"/>
    </source>
</evidence>
<organism evidence="1 2">
    <name type="scientific">Erwinia phage vB_EamM_Asesino</name>
    <dbReference type="NCBI Taxonomy" id="1883370"/>
    <lineage>
        <taxon>Viruses</taxon>
        <taxon>Duplodnaviria</taxon>
        <taxon>Heunggongvirae</taxon>
        <taxon>Uroviricota</taxon>
        <taxon>Caudoviricetes</taxon>
        <taxon>Chimalliviridae</taxon>
        <taxon>Erskinevirus</taxon>
        <taxon>Erskinevirus asesino</taxon>
    </lineage>
</organism>
<dbReference type="KEGG" id="vg:29057179"/>
<reference evidence="1" key="1">
    <citation type="submission" date="2016-06" db="EMBL/GenBank/DDBJ databases">
        <authorList>
            <person name="Berg J.A."/>
            <person name="Hyde J.R."/>
            <person name="Breakwell D.P."/>
            <person name="Hope S."/>
            <person name="Grose J.H."/>
        </authorList>
    </citation>
    <scope>NUCLEOTIDE SEQUENCE [LARGE SCALE GENOMIC DNA]</scope>
</reference>
<dbReference type="EMBL" id="KX397364">
    <property type="protein sequence ID" value="ANZ48242.1"/>
    <property type="molecule type" value="Genomic_DNA"/>
</dbReference>